<protein>
    <submittedName>
        <fullName evidence="1">Uncharacterized protein</fullName>
    </submittedName>
</protein>
<name>A0A0E9VQX9_ANGAN</name>
<proteinExistence type="predicted"/>
<sequence>MFWLMTSGSYLLLAVL</sequence>
<evidence type="ECO:0000313" key="1">
    <source>
        <dbReference type="EMBL" id="JAH79688.1"/>
    </source>
</evidence>
<reference evidence="1" key="2">
    <citation type="journal article" date="2015" name="Fish Shellfish Immunol.">
        <title>Early steps in the European eel (Anguilla anguilla)-Vibrio vulnificus interaction in the gills: Role of the RtxA13 toxin.</title>
        <authorList>
            <person name="Callol A."/>
            <person name="Pajuelo D."/>
            <person name="Ebbesson L."/>
            <person name="Teles M."/>
            <person name="MacKenzie S."/>
            <person name="Amaro C."/>
        </authorList>
    </citation>
    <scope>NUCLEOTIDE SEQUENCE</scope>
</reference>
<dbReference type="AlphaFoldDB" id="A0A0E9VQX9"/>
<reference evidence="1" key="1">
    <citation type="submission" date="2014-11" db="EMBL/GenBank/DDBJ databases">
        <authorList>
            <person name="Amaro Gonzalez C."/>
        </authorList>
    </citation>
    <scope>NUCLEOTIDE SEQUENCE</scope>
</reference>
<organism evidence="1">
    <name type="scientific">Anguilla anguilla</name>
    <name type="common">European freshwater eel</name>
    <name type="synonym">Muraena anguilla</name>
    <dbReference type="NCBI Taxonomy" id="7936"/>
    <lineage>
        <taxon>Eukaryota</taxon>
        <taxon>Metazoa</taxon>
        <taxon>Chordata</taxon>
        <taxon>Craniata</taxon>
        <taxon>Vertebrata</taxon>
        <taxon>Euteleostomi</taxon>
        <taxon>Actinopterygii</taxon>
        <taxon>Neopterygii</taxon>
        <taxon>Teleostei</taxon>
        <taxon>Anguilliformes</taxon>
        <taxon>Anguillidae</taxon>
        <taxon>Anguilla</taxon>
    </lineage>
</organism>
<accession>A0A0E9VQX9</accession>
<dbReference type="EMBL" id="GBXM01028889">
    <property type="protein sequence ID" value="JAH79688.1"/>
    <property type="molecule type" value="Transcribed_RNA"/>
</dbReference>